<evidence type="ECO:0000313" key="1">
    <source>
        <dbReference type="EMBL" id="KZV88232.1"/>
    </source>
</evidence>
<keyword evidence="3" id="KW-1185">Reference proteome</keyword>
<dbReference type="EMBL" id="KV425938">
    <property type="protein sequence ID" value="KZV96836.1"/>
    <property type="molecule type" value="Genomic_DNA"/>
</dbReference>
<name>A0A165KT09_EXIGL</name>
<sequence>MTRRCIRPHTTCRRRQRALHDMDNEHKYLSPPLEARRTVARLVLVESRGCLSRARQLPPERTRATAINIPPALDVYRP</sequence>
<proteinExistence type="predicted"/>
<dbReference type="AlphaFoldDB" id="A0A165KT09"/>
<organism evidence="2 3">
    <name type="scientific">Exidia glandulosa HHB12029</name>
    <dbReference type="NCBI Taxonomy" id="1314781"/>
    <lineage>
        <taxon>Eukaryota</taxon>
        <taxon>Fungi</taxon>
        <taxon>Dikarya</taxon>
        <taxon>Basidiomycota</taxon>
        <taxon>Agaricomycotina</taxon>
        <taxon>Agaricomycetes</taxon>
        <taxon>Auriculariales</taxon>
        <taxon>Exidiaceae</taxon>
        <taxon>Exidia</taxon>
    </lineage>
</organism>
<protein>
    <submittedName>
        <fullName evidence="2">Uncharacterized protein</fullName>
    </submittedName>
</protein>
<evidence type="ECO:0000313" key="3">
    <source>
        <dbReference type="Proteomes" id="UP000077266"/>
    </source>
</evidence>
<gene>
    <name evidence="1" type="ORF">EXIGLDRAFT_183521</name>
    <name evidence="2" type="ORF">EXIGLDRAFT_405389</name>
</gene>
<evidence type="ECO:0000313" key="2">
    <source>
        <dbReference type="EMBL" id="KZV96836.1"/>
    </source>
</evidence>
<dbReference type="Proteomes" id="UP000077266">
    <property type="component" value="Unassembled WGS sequence"/>
</dbReference>
<dbReference type="EMBL" id="KV426105">
    <property type="protein sequence ID" value="KZV88232.1"/>
    <property type="molecule type" value="Genomic_DNA"/>
</dbReference>
<accession>A0A165KT09</accession>
<reference evidence="2 3" key="1">
    <citation type="journal article" date="2016" name="Mol. Biol. Evol.">
        <title>Comparative Genomics of Early-Diverging Mushroom-Forming Fungi Provides Insights into the Origins of Lignocellulose Decay Capabilities.</title>
        <authorList>
            <person name="Nagy L.G."/>
            <person name="Riley R."/>
            <person name="Tritt A."/>
            <person name="Adam C."/>
            <person name="Daum C."/>
            <person name="Floudas D."/>
            <person name="Sun H."/>
            <person name="Yadav J.S."/>
            <person name="Pangilinan J."/>
            <person name="Larsson K.H."/>
            <person name="Matsuura K."/>
            <person name="Barry K."/>
            <person name="Labutti K."/>
            <person name="Kuo R."/>
            <person name="Ohm R.A."/>
            <person name="Bhattacharya S.S."/>
            <person name="Shirouzu T."/>
            <person name="Yoshinaga Y."/>
            <person name="Martin F.M."/>
            <person name="Grigoriev I.V."/>
            <person name="Hibbett D.S."/>
        </authorList>
    </citation>
    <scope>NUCLEOTIDE SEQUENCE [LARGE SCALE GENOMIC DNA]</scope>
    <source>
        <strain evidence="2 3">HHB12029</strain>
    </source>
</reference>